<keyword evidence="1" id="KW-0732">Signal</keyword>
<dbReference type="Pfam" id="PF01549">
    <property type="entry name" value="ShK"/>
    <property type="match status" value="2"/>
</dbReference>
<evidence type="ECO:0000259" key="2">
    <source>
        <dbReference type="SMART" id="SM00254"/>
    </source>
</evidence>
<dbReference type="InterPro" id="IPR003582">
    <property type="entry name" value="ShKT_dom"/>
</dbReference>
<accession>A0A3P8DR80</accession>
<sequence length="154" mass="17491">MRPVVYLAILVLSPSTVARITDTNCTELIGVENKYSDKAVNCENRYSDANCLFIYTTAVKQGDSADRNPKCFQNPTTRQTDEQLVRMATNSCPKTCGYCCKTPEYSCQNKQNPRIACEKVTSEQCRNELWRPVLMEDCPNVCGFCTARKWFTTK</sequence>
<accession>A0A183GJB8</accession>
<dbReference type="WBParaSite" id="HPBE_0002276401-mRNA-1">
    <property type="protein sequence ID" value="HPBE_0002276401-mRNA-1"/>
    <property type="gene ID" value="HPBE_0002276401"/>
</dbReference>
<dbReference type="PANTHER" id="PTHR21724:SF111">
    <property type="entry name" value="SHKT DOMAIN-CONTAINING PROTEIN"/>
    <property type="match status" value="1"/>
</dbReference>
<proteinExistence type="predicted"/>
<dbReference type="SMART" id="SM00254">
    <property type="entry name" value="ShKT"/>
    <property type="match status" value="2"/>
</dbReference>
<evidence type="ECO:0000313" key="4">
    <source>
        <dbReference type="Proteomes" id="UP000050761"/>
    </source>
</evidence>
<evidence type="ECO:0000313" key="5">
    <source>
        <dbReference type="WBParaSite" id="HPBE_0002276401-mRNA-1"/>
    </source>
</evidence>
<gene>
    <name evidence="3" type="ORF">HPBE_LOCUS22763</name>
</gene>
<protein>
    <submittedName>
        <fullName evidence="5">ShTK domain protein</fullName>
    </submittedName>
</protein>
<reference evidence="5" key="2">
    <citation type="submission" date="2019-09" db="UniProtKB">
        <authorList>
            <consortium name="WormBaseParasite"/>
        </authorList>
    </citation>
    <scope>IDENTIFICATION</scope>
</reference>
<reference evidence="3 4" key="1">
    <citation type="submission" date="2018-11" db="EMBL/GenBank/DDBJ databases">
        <authorList>
            <consortium name="Pathogen Informatics"/>
        </authorList>
    </citation>
    <scope>NUCLEOTIDE SEQUENCE [LARGE SCALE GENOMIC DNA]</scope>
</reference>
<dbReference type="AlphaFoldDB" id="A0A183GJB8"/>
<dbReference type="EMBL" id="UZAH01034331">
    <property type="protein sequence ID" value="VDP34554.1"/>
    <property type="molecule type" value="Genomic_DNA"/>
</dbReference>
<organism evidence="4 5">
    <name type="scientific">Heligmosomoides polygyrus</name>
    <name type="common">Parasitic roundworm</name>
    <dbReference type="NCBI Taxonomy" id="6339"/>
    <lineage>
        <taxon>Eukaryota</taxon>
        <taxon>Metazoa</taxon>
        <taxon>Ecdysozoa</taxon>
        <taxon>Nematoda</taxon>
        <taxon>Chromadorea</taxon>
        <taxon>Rhabditida</taxon>
        <taxon>Rhabditina</taxon>
        <taxon>Rhabditomorpha</taxon>
        <taxon>Strongyloidea</taxon>
        <taxon>Heligmosomidae</taxon>
        <taxon>Heligmosomoides</taxon>
    </lineage>
</organism>
<dbReference type="OrthoDB" id="5851695at2759"/>
<dbReference type="Gene3D" id="1.10.10.1940">
    <property type="match status" value="1"/>
</dbReference>
<keyword evidence="4" id="KW-1185">Reference proteome</keyword>
<evidence type="ECO:0000256" key="1">
    <source>
        <dbReference type="SAM" id="SignalP"/>
    </source>
</evidence>
<feature type="signal peptide" evidence="1">
    <location>
        <begin position="1"/>
        <end position="18"/>
    </location>
</feature>
<dbReference type="PANTHER" id="PTHR21724">
    <property type="entry name" value="SHKT DOMAIN-CONTAINING PROTEIN"/>
    <property type="match status" value="1"/>
</dbReference>
<name>A0A183GJB8_HELPZ</name>
<dbReference type="Proteomes" id="UP000050761">
    <property type="component" value="Unassembled WGS sequence"/>
</dbReference>
<feature type="domain" description="ShKT" evidence="2">
    <location>
        <begin position="106"/>
        <end position="146"/>
    </location>
</feature>
<feature type="chain" id="PRO_5044552137" evidence="1">
    <location>
        <begin position="19"/>
        <end position="154"/>
    </location>
</feature>
<evidence type="ECO:0000313" key="3">
    <source>
        <dbReference type="EMBL" id="VDP34554.1"/>
    </source>
</evidence>
<feature type="domain" description="ShKT" evidence="2">
    <location>
        <begin position="41"/>
        <end position="100"/>
    </location>
</feature>